<dbReference type="GO" id="GO:0009252">
    <property type="term" value="P:peptidoglycan biosynthetic process"/>
    <property type="evidence" value="ECO:0007669"/>
    <property type="project" value="UniProtKB-UniRule"/>
</dbReference>
<dbReference type="Pfam" id="PF08245">
    <property type="entry name" value="Mur_ligase_M"/>
    <property type="match status" value="1"/>
</dbReference>
<dbReference type="GO" id="GO:0005737">
    <property type="term" value="C:cytoplasm"/>
    <property type="evidence" value="ECO:0007669"/>
    <property type="project" value="UniProtKB-SubCell"/>
</dbReference>
<comment type="subcellular location">
    <subcellularLocation>
        <location evidence="1 7 8">Cytoplasm</location>
    </subcellularLocation>
</comment>
<evidence type="ECO:0000259" key="10">
    <source>
        <dbReference type="Pfam" id="PF08245"/>
    </source>
</evidence>
<comment type="catalytic activity">
    <reaction evidence="7 8">
        <text>UDP-N-acetyl-alpha-D-muramoyl-L-alanine + D-glutamate + ATP = UDP-N-acetyl-alpha-D-muramoyl-L-alanyl-D-glutamate + ADP + phosphate + H(+)</text>
        <dbReference type="Rhea" id="RHEA:16429"/>
        <dbReference type="ChEBI" id="CHEBI:15378"/>
        <dbReference type="ChEBI" id="CHEBI:29986"/>
        <dbReference type="ChEBI" id="CHEBI:30616"/>
        <dbReference type="ChEBI" id="CHEBI:43474"/>
        <dbReference type="ChEBI" id="CHEBI:83898"/>
        <dbReference type="ChEBI" id="CHEBI:83900"/>
        <dbReference type="ChEBI" id="CHEBI:456216"/>
        <dbReference type="EC" id="6.3.2.9"/>
    </reaction>
</comment>
<dbReference type="NCBIfam" id="TIGR01087">
    <property type="entry name" value="murD"/>
    <property type="match status" value="1"/>
</dbReference>
<dbReference type="GO" id="GO:0005524">
    <property type="term" value="F:ATP binding"/>
    <property type="evidence" value="ECO:0007669"/>
    <property type="project" value="UniProtKB-UniRule"/>
</dbReference>
<dbReference type="RefSeq" id="WP_128352141.1">
    <property type="nucleotide sequence ID" value="NZ_RSFE01000004.1"/>
</dbReference>
<evidence type="ECO:0000256" key="7">
    <source>
        <dbReference type="HAMAP-Rule" id="MF_00639"/>
    </source>
</evidence>
<keyword evidence="5 7" id="KW-0547">Nucleotide-binding</keyword>
<protein>
    <recommendedName>
        <fullName evidence="7 8">UDP-N-acetylmuramoylalanine--D-glutamate ligase</fullName>
        <ecNumber evidence="7 8">6.3.2.9</ecNumber>
    </recommendedName>
    <alternativeName>
        <fullName evidence="7">D-glutamic acid-adding enzyme</fullName>
    </alternativeName>
    <alternativeName>
        <fullName evidence="7">UDP-N-acetylmuramoyl-L-alanyl-D-glutamate synthetase</fullName>
    </alternativeName>
</protein>
<name>A0A451GDY4_9GAMM</name>
<evidence type="ECO:0000256" key="5">
    <source>
        <dbReference type="ARBA" id="ARBA00022741"/>
    </source>
</evidence>
<dbReference type="HAMAP" id="MF_00639">
    <property type="entry name" value="MurD"/>
    <property type="match status" value="1"/>
</dbReference>
<dbReference type="EC" id="6.3.2.9" evidence="7 8"/>
<dbReference type="SUPFAM" id="SSF53623">
    <property type="entry name" value="MurD-like peptide ligases, catalytic domain"/>
    <property type="match status" value="1"/>
</dbReference>
<dbReference type="EMBL" id="RSFE01000004">
    <property type="protein sequence ID" value="RWU11133.1"/>
    <property type="molecule type" value="Genomic_DNA"/>
</dbReference>
<comment type="pathway">
    <text evidence="2 7 8">Cell wall biogenesis; peptidoglycan biosynthesis.</text>
</comment>
<dbReference type="Gene3D" id="3.40.1190.10">
    <property type="entry name" value="Mur-like, catalytic domain"/>
    <property type="match status" value="1"/>
</dbReference>
<dbReference type="AlphaFoldDB" id="A0A451GDY4"/>
<dbReference type="Pfam" id="PF02875">
    <property type="entry name" value="Mur_ligase_C"/>
    <property type="match status" value="1"/>
</dbReference>
<comment type="function">
    <text evidence="7 8">Cell wall formation. Catalyzes the addition of glutamate to the nucleotide precursor UDP-N-acetylmuramoyl-L-alanine (UMA).</text>
</comment>
<feature type="domain" description="Mur ligase C-terminal" evidence="9">
    <location>
        <begin position="313"/>
        <end position="425"/>
    </location>
</feature>
<dbReference type="InterPro" id="IPR036615">
    <property type="entry name" value="Mur_ligase_C_dom_sf"/>
</dbReference>
<dbReference type="InterPro" id="IPR036565">
    <property type="entry name" value="Mur-like_cat_sf"/>
</dbReference>
<evidence type="ECO:0000256" key="1">
    <source>
        <dbReference type="ARBA" id="ARBA00004496"/>
    </source>
</evidence>
<dbReference type="GO" id="GO:0071555">
    <property type="term" value="P:cell wall organization"/>
    <property type="evidence" value="ECO:0007669"/>
    <property type="project" value="UniProtKB-KW"/>
</dbReference>
<keyword evidence="7 8" id="KW-0961">Cell wall biogenesis/degradation</keyword>
<comment type="similarity">
    <text evidence="7">Belongs to the MurCDEF family.</text>
</comment>
<dbReference type="Proteomes" id="UP000288789">
    <property type="component" value="Unassembled WGS sequence"/>
</dbReference>
<sequence>MKLAALDSYEMIGVVGLGQTGLSCVRYLLQRDINPVVFDTRVEPPGMAELKQLAPNLEIHTGALELEHILGMDLLVVSPGVDLRTPALQLAIDAAIPVVGDMDLFARHANKPVLGITGSNGKSTVTRLVTELLIAAGKKVAMGGNIGVPVLELVGQPVDAFVIELSSFQLELMHDLHLRGATILNISDDHMDRYSDLRDYTNAKHRIYNRTDVAVWNREQEMTAPVQVPMDAQITFGLGPSNDHGPAMFGLTEHEGEFAISFCGESLLKASELQLTGIHNLLNVQAALALAYALDIQPQDVLGAVRAFKGLPHRCELIGEFDQVRWVNDSKATNIGAAEAAIFGMRQLVNGKLILIAGGDGKGADFSHFRAALQHVDVVIVLGKDGERIAHQVEHAVRVTNLEEAVSTAAELATPQSMVLLSPACASLDMFKNYEHRGDEFRAAVEAHYGR</sequence>
<keyword evidence="7 8" id="KW-0573">Peptidoglycan synthesis</keyword>
<reference evidence="11 12" key="1">
    <citation type="submission" date="2018-12" db="EMBL/GenBank/DDBJ databases">
        <authorList>
            <person name="Li A."/>
            <person name="Zhang M."/>
            <person name="Zhu H."/>
        </authorList>
    </citation>
    <scope>NUCLEOTIDE SEQUENCE [LARGE SCALE GENOMIC DNA]</scope>
    <source>
        <strain evidence="11 12">R04H25</strain>
    </source>
</reference>
<keyword evidence="12" id="KW-1185">Reference proteome</keyword>
<feature type="binding site" evidence="7">
    <location>
        <begin position="118"/>
        <end position="124"/>
    </location>
    <ligand>
        <name>ATP</name>
        <dbReference type="ChEBI" id="CHEBI:30616"/>
    </ligand>
</feature>
<dbReference type="GO" id="GO:0008360">
    <property type="term" value="P:regulation of cell shape"/>
    <property type="evidence" value="ECO:0007669"/>
    <property type="project" value="UniProtKB-KW"/>
</dbReference>
<evidence type="ECO:0000256" key="6">
    <source>
        <dbReference type="ARBA" id="ARBA00022840"/>
    </source>
</evidence>
<dbReference type="Gene3D" id="3.40.50.720">
    <property type="entry name" value="NAD(P)-binding Rossmann-like Domain"/>
    <property type="match status" value="1"/>
</dbReference>
<evidence type="ECO:0000256" key="3">
    <source>
        <dbReference type="ARBA" id="ARBA00022490"/>
    </source>
</evidence>
<dbReference type="InterPro" id="IPR004101">
    <property type="entry name" value="Mur_ligase_C"/>
</dbReference>
<proteinExistence type="inferred from homology"/>
<evidence type="ECO:0000256" key="4">
    <source>
        <dbReference type="ARBA" id="ARBA00022598"/>
    </source>
</evidence>
<dbReference type="GO" id="GO:0051301">
    <property type="term" value="P:cell division"/>
    <property type="evidence" value="ECO:0007669"/>
    <property type="project" value="UniProtKB-KW"/>
</dbReference>
<dbReference type="InterPro" id="IPR013221">
    <property type="entry name" value="Mur_ligase_cen"/>
</dbReference>
<dbReference type="Pfam" id="PF21799">
    <property type="entry name" value="MurD-like_N"/>
    <property type="match status" value="1"/>
</dbReference>
<evidence type="ECO:0000259" key="9">
    <source>
        <dbReference type="Pfam" id="PF02875"/>
    </source>
</evidence>
<comment type="caution">
    <text evidence="11">The sequence shown here is derived from an EMBL/GenBank/DDBJ whole genome shotgun (WGS) entry which is preliminary data.</text>
</comment>
<dbReference type="SUPFAM" id="SSF53244">
    <property type="entry name" value="MurD-like peptide ligases, peptide-binding domain"/>
    <property type="match status" value="1"/>
</dbReference>
<keyword evidence="4 7" id="KW-0436">Ligase</keyword>
<keyword evidence="7 8" id="KW-0131">Cell cycle</keyword>
<dbReference type="InterPro" id="IPR005762">
    <property type="entry name" value="MurD"/>
</dbReference>
<evidence type="ECO:0000313" key="11">
    <source>
        <dbReference type="EMBL" id="RWU11133.1"/>
    </source>
</evidence>
<dbReference type="Gene3D" id="3.90.190.20">
    <property type="entry name" value="Mur ligase, C-terminal domain"/>
    <property type="match status" value="1"/>
</dbReference>
<organism evidence="11 12">
    <name type="scientific">Pseudidiomarina gelatinasegens</name>
    <dbReference type="NCBI Taxonomy" id="2487740"/>
    <lineage>
        <taxon>Bacteria</taxon>
        <taxon>Pseudomonadati</taxon>
        <taxon>Pseudomonadota</taxon>
        <taxon>Gammaproteobacteria</taxon>
        <taxon>Alteromonadales</taxon>
        <taxon>Idiomarinaceae</taxon>
        <taxon>Pseudidiomarina</taxon>
    </lineage>
</organism>
<evidence type="ECO:0000313" key="12">
    <source>
        <dbReference type="Proteomes" id="UP000288789"/>
    </source>
</evidence>
<accession>A0A451GDY4</accession>
<keyword evidence="7 8" id="KW-0133">Cell shape</keyword>
<gene>
    <name evidence="7" type="primary">murD</name>
    <name evidence="11" type="ORF">EGC76_06200</name>
</gene>
<evidence type="ECO:0000256" key="8">
    <source>
        <dbReference type="RuleBase" id="RU003664"/>
    </source>
</evidence>
<keyword evidence="3 7" id="KW-0963">Cytoplasm</keyword>
<keyword evidence="6 7" id="KW-0067">ATP-binding</keyword>
<dbReference type="UniPathway" id="UPA00219"/>
<dbReference type="OrthoDB" id="9809796at2"/>
<dbReference type="PROSITE" id="PS51257">
    <property type="entry name" value="PROKAR_LIPOPROTEIN"/>
    <property type="match status" value="1"/>
</dbReference>
<dbReference type="PANTHER" id="PTHR43692:SF1">
    <property type="entry name" value="UDP-N-ACETYLMURAMOYLALANINE--D-GLUTAMATE LIGASE"/>
    <property type="match status" value="1"/>
</dbReference>
<dbReference type="GO" id="GO:0008764">
    <property type="term" value="F:UDP-N-acetylmuramoylalanine-D-glutamate ligase activity"/>
    <property type="evidence" value="ECO:0007669"/>
    <property type="project" value="UniProtKB-UniRule"/>
</dbReference>
<feature type="domain" description="Mur ligase central" evidence="10">
    <location>
        <begin position="116"/>
        <end position="291"/>
    </location>
</feature>
<keyword evidence="7 8" id="KW-0132">Cell division</keyword>
<dbReference type="PANTHER" id="PTHR43692">
    <property type="entry name" value="UDP-N-ACETYLMURAMOYLALANINE--D-GLUTAMATE LIGASE"/>
    <property type="match status" value="1"/>
</dbReference>
<dbReference type="SUPFAM" id="SSF51984">
    <property type="entry name" value="MurCD N-terminal domain"/>
    <property type="match status" value="1"/>
</dbReference>
<evidence type="ECO:0000256" key="2">
    <source>
        <dbReference type="ARBA" id="ARBA00004752"/>
    </source>
</evidence>